<dbReference type="RefSeq" id="WP_201630378.1">
    <property type="nucleotide sequence ID" value="NZ_JAEQNB010000001.1"/>
</dbReference>
<sequence>MLSHNTLAKLDSMVESHMQKNHITGAAVAVVSGDEILYARGYGQESILADSPAVTADTLFRIASVTKPLTGTMILQLVERGVLDLDMPIRTYLPWLELSEPGAAELLTLRLLLSHRSGFPTGGEPMGSRDPEGLERYVREYVPTIPLMSAPGVGYHYSNHNLNLAGYVAEAVTGTHFSKLMQELVFEPLEMTNTTFDPLVALSSPLARPHVRKADGTWEVSRTFLEGVANYPAWYCMSSANDLAKFARFHLQGGSIPSQMQAPQTPGYRVSDFACGLTWFRDSKRGKVRFYHFGQFSNQYESLLVFSPEDQIGLVVLGNGDQLYGLGLEMFDVLRFGEVVPEPEPVVDESAANSAEWPHYVGTYFSNLHGPVEVLTEGHDLLLNIHGEKMTLSPLRERVYFTQNADGALYSVGFPVEDESPVRGIILNGHVRGRREIPVYEANPAEWADWIGVYDDTVEQYEVDVRDGKLSVADSGREHEFEALAKDVFLSKTQGLIRFAYFGEEKQPTLVFHEAWRYRKVR</sequence>
<feature type="domain" description="Beta-lactamase-related" evidence="1">
    <location>
        <begin position="10"/>
        <end position="322"/>
    </location>
</feature>
<dbReference type="PANTHER" id="PTHR43283">
    <property type="entry name" value="BETA-LACTAMASE-RELATED"/>
    <property type="match status" value="1"/>
</dbReference>
<name>A0ABS1J4P9_9BACL</name>
<proteinExistence type="predicted"/>
<comment type="caution">
    <text evidence="2">The sequence shown here is derived from an EMBL/GenBank/DDBJ whole genome shotgun (WGS) entry which is preliminary data.</text>
</comment>
<protein>
    <submittedName>
        <fullName evidence="2">Beta-lactamase family protein</fullName>
    </submittedName>
</protein>
<dbReference type="Proteomes" id="UP000602284">
    <property type="component" value="Unassembled WGS sequence"/>
</dbReference>
<dbReference type="InterPro" id="IPR050789">
    <property type="entry name" value="Diverse_Enzym_Activities"/>
</dbReference>
<accession>A0ABS1J4P9</accession>
<evidence type="ECO:0000259" key="1">
    <source>
        <dbReference type="Pfam" id="PF00144"/>
    </source>
</evidence>
<dbReference type="InterPro" id="IPR012338">
    <property type="entry name" value="Beta-lactam/transpept-like"/>
</dbReference>
<evidence type="ECO:0000313" key="3">
    <source>
        <dbReference type="Proteomes" id="UP000602284"/>
    </source>
</evidence>
<keyword evidence="3" id="KW-1185">Reference proteome</keyword>
<gene>
    <name evidence="2" type="ORF">JJB07_00995</name>
</gene>
<dbReference type="InterPro" id="IPR001466">
    <property type="entry name" value="Beta-lactam-related"/>
</dbReference>
<evidence type="ECO:0000313" key="2">
    <source>
        <dbReference type="EMBL" id="MBL0385207.1"/>
    </source>
</evidence>
<dbReference type="EMBL" id="JAEQNB010000001">
    <property type="protein sequence ID" value="MBL0385207.1"/>
    <property type="molecule type" value="Genomic_DNA"/>
</dbReference>
<organism evidence="2 3">
    <name type="scientific">Tumebacillus amylolyticus</name>
    <dbReference type="NCBI Taxonomy" id="2801339"/>
    <lineage>
        <taxon>Bacteria</taxon>
        <taxon>Bacillati</taxon>
        <taxon>Bacillota</taxon>
        <taxon>Bacilli</taxon>
        <taxon>Bacillales</taxon>
        <taxon>Alicyclobacillaceae</taxon>
        <taxon>Tumebacillus</taxon>
    </lineage>
</organism>
<dbReference type="SUPFAM" id="SSF56601">
    <property type="entry name" value="beta-lactamase/transpeptidase-like"/>
    <property type="match status" value="1"/>
</dbReference>
<reference evidence="2 3" key="1">
    <citation type="submission" date="2021-01" db="EMBL/GenBank/DDBJ databases">
        <title>Tumebacillus sp. strain ITR2 16S ribosomal RNA gene Genome sequencing and assembly.</title>
        <authorList>
            <person name="Kang M."/>
        </authorList>
    </citation>
    <scope>NUCLEOTIDE SEQUENCE [LARGE SCALE GENOMIC DNA]</scope>
    <source>
        <strain evidence="2 3">ITR2</strain>
    </source>
</reference>
<dbReference type="Gene3D" id="3.40.710.10">
    <property type="entry name" value="DD-peptidase/beta-lactamase superfamily"/>
    <property type="match status" value="1"/>
</dbReference>
<dbReference type="Pfam" id="PF00144">
    <property type="entry name" value="Beta-lactamase"/>
    <property type="match status" value="1"/>
</dbReference>